<comment type="cofactor">
    <cofactor evidence="4">
        <name>Mg(2+)</name>
        <dbReference type="ChEBI" id="CHEBI:18420"/>
    </cofactor>
</comment>
<comment type="catalytic activity">
    <reaction evidence="1">
        <text>a 2'-deoxyribonucleoside 5'-phosphate + H2O = a 2'-deoxyribonucleoside + phosphate</text>
        <dbReference type="Rhea" id="RHEA:36167"/>
        <dbReference type="ChEBI" id="CHEBI:15377"/>
        <dbReference type="ChEBI" id="CHEBI:18274"/>
        <dbReference type="ChEBI" id="CHEBI:43474"/>
        <dbReference type="ChEBI" id="CHEBI:65317"/>
        <dbReference type="EC" id="3.1.3.89"/>
    </reaction>
</comment>
<dbReference type="InterPro" id="IPR006674">
    <property type="entry name" value="HD_domain"/>
</dbReference>
<comment type="function">
    <text evidence="5">Catalyzes the dephosphorylation of the nucleoside 5'-monophosphates deoxyadenosine monophosphate (dAMP), deoxycytidine monophosphate (dCMP), deoxyguanosine monophosphate (dGMP) and deoxythymidine monophosphate (dTMP).</text>
</comment>
<dbReference type="GO" id="GO:0005737">
    <property type="term" value="C:cytoplasm"/>
    <property type="evidence" value="ECO:0007669"/>
    <property type="project" value="TreeGrafter"/>
</dbReference>
<dbReference type="FunFam" id="1.10.3210.10:FF:000011">
    <property type="entry name" value="HD domain-containing protein 2"/>
    <property type="match status" value="1"/>
</dbReference>
<dbReference type="SMART" id="SM00471">
    <property type="entry name" value="HDc"/>
    <property type="match status" value="1"/>
</dbReference>
<evidence type="ECO:0000256" key="10">
    <source>
        <dbReference type="ARBA" id="ARBA00022801"/>
    </source>
</evidence>
<gene>
    <name evidence="13" type="ORF">BB561_002650</name>
</gene>
<evidence type="ECO:0000313" key="14">
    <source>
        <dbReference type="Proteomes" id="UP000245383"/>
    </source>
</evidence>
<keyword evidence="14" id="KW-1185">Reference proteome</keyword>
<keyword evidence="10" id="KW-0378">Hydrolase</keyword>
<dbReference type="GO" id="GO:0009159">
    <property type="term" value="P:deoxyribonucleoside monophosphate catabolic process"/>
    <property type="evidence" value="ECO:0007669"/>
    <property type="project" value="UniProtKB-ARBA"/>
</dbReference>
<evidence type="ECO:0000256" key="6">
    <source>
        <dbReference type="ARBA" id="ARBA00009999"/>
    </source>
</evidence>
<accession>A0A2T9YPN8</accession>
<dbReference type="PANTHER" id="PTHR11845:SF13">
    <property type="entry name" value="5'-DEOXYNUCLEOTIDASE HDDC2"/>
    <property type="match status" value="1"/>
</dbReference>
<evidence type="ECO:0000256" key="3">
    <source>
        <dbReference type="ARBA" id="ARBA00001941"/>
    </source>
</evidence>
<dbReference type="GO" id="GO:0046872">
    <property type="term" value="F:metal ion binding"/>
    <property type="evidence" value="ECO:0007669"/>
    <property type="project" value="UniProtKB-KW"/>
</dbReference>
<dbReference type="OrthoDB" id="10254258at2759"/>
<evidence type="ECO:0000256" key="7">
    <source>
        <dbReference type="ARBA" id="ARBA00011738"/>
    </source>
</evidence>
<evidence type="ECO:0000256" key="8">
    <source>
        <dbReference type="ARBA" id="ARBA00012964"/>
    </source>
</evidence>
<evidence type="ECO:0000256" key="4">
    <source>
        <dbReference type="ARBA" id="ARBA00001946"/>
    </source>
</evidence>
<protein>
    <recommendedName>
        <fullName evidence="8">5'-deoxynucleotidase</fullName>
        <ecNumber evidence="8">3.1.3.89</ecNumber>
    </recommendedName>
</protein>
<keyword evidence="9" id="KW-0479">Metal-binding</keyword>
<dbReference type="GO" id="GO:0002953">
    <property type="term" value="F:5'-deoxynucleotidase activity"/>
    <property type="evidence" value="ECO:0007669"/>
    <property type="project" value="UniProtKB-EC"/>
</dbReference>
<evidence type="ECO:0000256" key="2">
    <source>
        <dbReference type="ARBA" id="ARBA00001936"/>
    </source>
</evidence>
<comment type="subunit">
    <text evidence="7">Homodimer.</text>
</comment>
<comment type="caution">
    <text evidence="13">The sequence shown here is derived from an EMBL/GenBank/DDBJ whole genome shotgun (WGS) entry which is preliminary data.</text>
</comment>
<dbReference type="Pfam" id="PF13023">
    <property type="entry name" value="HD_3"/>
    <property type="match status" value="2"/>
</dbReference>
<evidence type="ECO:0000256" key="9">
    <source>
        <dbReference type="ARBA" id="ARBA00022723"/>
    </source>
</evidence>
<evidence type="ECO:0000259" key="12">
    <source>
        <dbReference type="PROSITE" id="PS51831"/>
    </source>
</evidence>
<dbReference type="Proteomes" id="UP000245383">
    <property type="component" value="Unassembled WGS sequence"/>
</dbReference>
<comment type="cofactor">
    <cofactor evidence="2">
        <name>Mn(2+)</name>
        <dbReference type="ChEBI" id="CHEBI:29035"/>
    </cofactor>
</comment>
<reference evidence="13 14" key="1">
    <citation type="journal article" date="2018" name="MBio">
        <title>Comparative Genomics Reveals the Core Gene Toolbox for the Fungus-Insect Symbiosis.</title>
        <authorList>
            <person name="Wang Y."/>
            <person name="Stata M."/>
            <person name="Wang W."/>
            <person name="Stajich J.E."/>
            <person name="White M.M."/>
            <person name="Moncalvo J.M."/>
        </authorList>
    </citation>
    <scope>NUCLEOTIDE SEQUENCE [LARGE SCALE GENOMIC DNA]</scope>
    <source>
        <strain evidence="13 14">SWE-8-4</strain>
    </source>
</reference>
<evidence type="ECO:0000313" key="13">
    <source>
        <dbReference type="EMBL" id="PVU94308.1"/>
    </source>
</evidence>
<organism evidence="13 14">
    <name type="scientific">Smittium simulii</name>
    <dbReference type="NCBI Taxonomy" id="133385"/>
    <lineage>
        <taxon>Eukaryota</taxon>
        <taxon>Fungi</taxon>
        <taxon>Fungi incertae sedis</taxon>
        <taxon>Zoopagomycota</taxon>
        <taxon>Kickxellomycotina</taxon>
        <taxon>Harpellomycetes</taxon>
        <taxon>Harpellales</taxon>
        <taxon>Legeriomycetaceae</taxon>
        <taxon>Smittium</taxon>
    </lineage>
</organism>
<comment type="similarity">
    <text evidence="6">Belongs to the HDDC2 family.</text>
</comment>
<dbReference type="STRING" id="133385.A0A2T9YPN8"/>
<sequence>MSTQNSANFLDFLHLIENLKTIKRTGWINSNIPNPESIADHMYRMGIMAMAIDDPSIDTNRAVQIAIVHDIAEAVVGDITPYDNVSKHEKYQLELTIKRTGWINSNIPNPESIADHMYRMGIMAMAIDDPSIDTNRAVQIAIVHDIAEAVVGDITPYDNVSKHEKYQLELNGVQKIKQVLGNTNFSDKIEELWLEYEQGQTIEARLVKDLDKFEMITQAYEYEIANGVKLQSFFDSTSGVFKHPTVVLWAEELIKKRNALFL</sequence>
<dbReference type="AlphaFoldDB" id="A0A2T9YPN8"/>
<keyword evidence="11" id="KW-0460">Magnesium</keyword>
<evidence type="ECO:0000256" key="11">
    <source>
        <dbReference type="ARBA" id="ARBA00022842"/>
    </source>
</evidence>
<dbReference type="InterPro" id="IPR003607">
    <property type="entry name" value="HD/PDEase_dom"/>
</dbReference>
<dbReference type="PANTHER" id="PTHR11845">
    <property type="entry name" value="5'-DEOXYNUCLEOTIDASE HDDC2"/>
    <property type="match status" value="1"/>
</dbReference>
<dbReference type="Gene3D" id="1.10.3210.10">
    <property type="entry name" value="Hypothetical protein af1432"/>
    <property type="match status" value="2"/>
</dbReference>
<dbReference type="SUPFAM" id="SSF109604">
    <property type="entry name" value="HD-domain/PDEase-like"/>
    <property type="match status" value="2"/>
</dbReference>
<dbReference type="PROSITE" id="PS51831">
    <property type="entry name" value="HD"/>
    <property type="match status" value="1"/>
</dbReference>
<comment type="cofactor">
    <cofactor evidence="3">
        <name>Co(2+)</name>
        <dbReference type="ChEBI" id="CHEBI:48828"/>
    </cofactor>
</comment>
<name>A0A2T9YPN8_9FUNG</name>
<feature type="domain" description="HD" evidence="12">
    <location>
        <begin position="113"/>
        <end position="216"/>
    </location>
</feature>
<proteinExistence type="inferred from homology"/>
<dbReference type="EMBL" id="MBFR01000096">
    <property type="protein sequence ID" value="PVU94308.1"/>
    <property type="molecule type" value="Genomic_DNA"/>
</dbReference>
<dbReference type="InterPro" id="IPR039356">
    <property type="entry name" value="YfbR/HDDC2"/>
</dbReference>
<evidence type="ECO:0000256" key="5">
    <source>
        <dbReference type="ARBA" id="ARBA00004074"/>
    </source>
</evidence>
<dbReference type="EC" id="3.1.3.89" evidence="8"/>
<evidence type="ECO:0000256" key="1">
    <source>
        <dbReference type="ARBA" id="ARBA00001638"/>
    </source>
</evidence>